<keyword evidence="4" id="KW-0238">DNA-binding</keyword>
<dbReference type="InterPro" id="IPR007627">
    <property type="entry name" value="RNA_pol_sigma70_r2"/>
</dbReference>
<gene>
    <name evidence="8" type="ORF">H6A34_05045</name>
</gene>
<evidence type="ECO:0000259" key="7">
    <source>
        <dbReference type="Pfam" id="PF08281"/>
    </source>
</evidence>
<feature type="domain" description="RNA polymerase sigma factor 70 region 4 type 2" evidence="7">
    <location>
        <begin position="110"/>
        <end position="161"/>
    </location>
</feature>
<dbReference type="InterPro" id="IPR013249">
    <property type="entry name" value="RNA_pol_sigma70_r4_t2"/>
</dbReference>
<evidence type="ECO:0000256" key="1">
    <source>
        <dbReference type="ARBA" id="ARBA00010641"/>
    </source>
</evidence>
<dbReference type="SUPFAM" id="SSF88659">
    <property type="entry name" value="Sigma3 and sigma4 domains of RNA polymerase sigma factors"/>
    <property type="match status" value="1"/>
</dbReference>
<name>A0A939B772_9BACT</name>
<dbReference type="GO" id="GO:0006352">
    <property type="term" value="P:DNA-templated transcription initiation"/>
    <property type="evidence" value="ECO:0007669"/>
    <property type="project" value="InterPro"/>
</dbReference>
<dbReference type="Proteomes" id="UP000706891">
    <property type="component" value="Unassembled WGS sequence"/>
</dbReference>
<dbReference type="GO" id="GO:0016987">
    <property type="term" value="F:sigma factor activity"/>
    <property type="evidence" value="ECO:0007669"/>
    <property type="project" value="UniProtKB-KW"/>
</dbReference>
<feature type="domain" description="RNA polymerase sigma-70 region 2" evidence="6">
    <location>
        <begin position="18"/>
        <end position="79"/>
    </location>
</feature>
<evidence type="ECO:0000256" key="5">
    <source>
        <dbReference type="ARBA" id="ARBA00023163"/>
    </source>
</evidence>
<dbReference type="Gene3D" id="1.10.10.10">
    <property type="entry name" value="Winged helix-like DNA-binding domain superfamily/Winged helix DNA-binding domain"/>
    <property type="match status" value="1"/>
</dbReference>
<sequence length="174" mass="19836">MQVAMTGEEFKRRFLPLSRKLYGVALSLSGDMQEAEDIVQDVYTKLWTRRDRLPSDVNDEAYCVVVTKNVYNDRLRGRGSGMSFSHELPAQIPSRNDVVGDIENRNLADIMRRCIAALPEQQRELVVMRDVNGAGYDEISYATGLSMANIRVTLSRARKTLREQFNAIRNYGNK</sequence>
<comment type="similarity">
    <text evidence="1">Belongs to the sigma-70 factor family. ECF subfamily.</text>
</comment>
<evidence type="ECO:0000259" key="6">
    <source>
        <dbReference type="Pfam" id="PF04542"/>
    </source>
</evidence>
<dbReference type="InterPro" id="IPR013324">
    <property type="entry name" value="RNA_pol_sigma_r3/r4-like"/>
</dbReference>
<evidence type="ECO:0000313" key="8">
    <source>
        <dbReference type="EMBL" id="MBM6673242.1"/>
    </source>
</evidence>
<proteinExistence type="inferred from homology"/>
<dbReference type="InterPro" id="IPR039425">
    <property type="entry name" value="RNA_pol_sigma-70-like"/>
</dbReference>
<dbReference type="GO" id="GO:0003677">
    <property type="term" value="F:DNA binding"/>
    <property type="evidence" value="ECO:0007669"/>
    <property type="project" value="UniProtKB-KW"/>
</dbReference>
<comment type="caution">
    <text evidence="8">The sequence shown here is derived from an EMBL/GenBank/DDBJ whole genome shotgun (WGS) entry which is preliminary data.</text>
</comment>
<dbReference type="PANTHER" id="PTHR43133:SF8">
    <property type="entry name" value="RNA POLYMERASE SIGMA FACTOR HI_1459-RELATED"/>
    <property type="match status" value="1"/>
</dbReference>
<reference evidence="8" key="1">
    <citation type="submission" date="2020-08" db="EMBL/GenBank/DDBJ databases">
        <authorList>
            <person name="Cejkova D."/>
            <person name="Kubasova T."/>
            <person name="Jahodarova E."/>
            <person name="Rychlik I."/>
        </authorList>
    </citation>
    <scope>NUCLEOTIDE SEQUENCE</scope>
    <source>
        <strain evidence="8">An824</strain>
    </source>
</reference>
<dbReference type="InterPro" id="IPR013325">
    <property type="entry name" value="RNA_pol_sigma_r2"/>
</dbReference>
<dbReference type="Pfam" id="PF08281">
    <property type="entry name" value="Sigma70_r4_2"/>
    <property type="match status" value="1"/>
</dbReference>
<evidence type="ECO:0000256" key="4">
    <source>
        <dbReference type="ARBA" id="ARBA00023125"/>
    </source>
</evidence>
<evidence type="ECO:0000313" key="9">
    <source>
        <dbReference type="Proteomes" id="UP000706891"/>
    </source>
</evidence>
<dbReference type="RefSeq" id="WP_021949153.1">
    <property type="nucleotide sequence ID" value="NZ_JACJJG010000016.1"/>
</dbReference>
<dbReference type="SUPFAM" id="SSF88946">
    <property type="entry name" value="Sigma2 domain of RNA polymerase sigma factors"/>
    <property type="match status" value="1"/>
</dbReference>
<dbReference type="AlphaFoldDB" id="A0A939B772"/>
<dbReference type="Pfam" id="PF04542">
    <property type="entry name" value="Sigma70_r2"/>
    <property type="match status" value="1"/>
</dbReference>
<dbReference type="InterPro" id="IPR036388">
    <property type="entry name" value="WH-like_DNA-bd_sf"/>
</dbReference>
<dbReference type="NCBIfam" id="TIGR02937">
    <property type="entry name" value="sigma70-ECF"/>
    <property type="match status" value="1"/>
</dbReference>
<keyword evidence="9" id="KW-1185">Reference proteome</keyword>
<reference evidence="8" key="2">
    <citation type="journal article" date="2021" name="Sci. Rep.">
        <title>The distribution of antibiotic resistance genes in chicken gut microbiota commensals.</title>
        <authorList>
            <person name="Juricova H."/>
            <person name="Matiasovicova J."/>
            <person name="Kubasova T."/>
            <person name="Cejkova D."/>
            <person name="Rychlik I."/>
        </authorList>
    </citation>
    <scope>NUCLEOTIDE SEQUENCE</scope>
    <source>
        <strain evidence="8">An824</strain>
    </source>
</reference>
<evidence type="ECO:0000256" key="3">
    <source>
        <dbReference type="ARBA" id="ARBA00023082"/>
    </source>
</evidence>
<dbReference type="EMBL" id="JACJJG010000016">
    <property type="protein sequence ID" value="MBM6673242.1"/>
    <property type="molecule type" value="Genomic_DNA"/>
</dbReference>
<organism evidence="8 9">
    <name type="scientific">Marseilla massiliensis</name>
    <dbReference type="NCBI Taxonomy" id="1841864"/>
    <lineage>
        <taxon>Bacteria</taxon>
        <taxon>Pseudomonadati</taxon>
        <taxon>Bacteroidota</taxon>
        <taxon>Bacteroidia</taxon>
        <taxon>Bacteroidales</taxon>
        <taxon>Prevotellaceae</taxon>
        <taxon>Marseilla</taxon>
    </lineage>
</organism>
<keyword evidence="5" id="KW-0804">Transcription</keyword>
<keyword evidence="2" id="KW-0805">Transcription regulation</keyword>
<accession>A0A939B772</accession>
<dbReference type="Gene3D" id="1.10.1740.10">
    <property type="match status" value="1"/>
</dbReference>
<keyword evidence="3" id="KW-0731">Sigma factor</keyword>
<dbReference type="InterPro" id="IPR014284">
    <property type="entry name" value="RNA_pol_sigma-70_dom"/>
</dbReference>
<evidence type="ECO:0000256" key="2">
    <source>
        <dbReference type="ARBA" id="ARBA00023015"/>
    </source>
</evidence>
<protein>
    <submittedName>
        <fullName evidence="8">RNA polymerase sigma factor</fullName>
    </submittedName>
</protein>
<dbReference type="PANTHER" id="PTHR43133">
    <property type="entry name" value="RNA POLYMERASE ECF-TYPE SIGMA FACTO"/>
    <property type="match status" value="1"/>
</dbReference>
<dbReference type="CDD" id="cd06171">
    <property type="entry name" value="Sigma70_r4"/>
    <property type="match status" value="1"/>
</dbReference>